<feature type="transmembrane region" description="Helical" evidence="1">
    <location>
        <begin position="74"/>
        <end position="93"/>
    </location>
</feature>
<keyword evidence="1" id="KW-0472">Membrane</keyword>
<feature type="transmembrane region" description="Helical" evidence="1">
    <location>
        <begin position="12"/>
        <end position="35"/>
    </location>
</feature>
<keyword evidence="1" id="KW-0812">Transmembrane</keyword>
<feature type="transmembrane region" description="Helical" evidence="1">
    <location>
        <begin position="41"/>
        <end position="62"/>
    </location>
</feature>
<name>A0A0H3U7J6_9BACT</name>
<dbReference type="AlphaFoldDB" id="A0A0H3U7J6"/>
<evidence type="ECO:0008006" key="3">
    <source>
        <dbReference type="Google" id="ProtNLM"/>
    </source>
</evidence>
<dbReference type="Pfam" id="PF14808">
    <property type="entry name" value="TMEM164"/>
    <property type="match status" value="1"/>
</dbReference>
<feature type="transmembrane region" description="Helical" evidence="1">
    <location>
        <begin position="130"/>
        <end position="154"/>
    </location>
</feature>
<evidence type="ECO:0000313" key="2">
    <source>
        <dbReference type="EMBL" id="AIF26519.1"/>
    </source>
</evidence>
<evidence type="ECO:0000256" key="1">
    <source>
        <dbReference type="SAM" id="Phobius"/>
    </source>
</evidence>
<protein>
    <recommendedName>
        <fullName evidence="3">Integral membrane protein</fullName>
    </recommendedName>
</protein>
<feature type="transmembrane region" description="Helical" evidence="1">
    <location>
        <begin position="190"/>
        <end position="211"/>
    </location>
</feature>
<accession>A0A0H3U7J6</accession>
<sequence>MENTEAKYKKTFLIVGIVMAATELIKQLLLTFAVGQGSYQWWYFPWQLCSIPMYACIIAGVCRSRKVYASCLAFISDFGLLAGICAFLDTSGFQYELAILTVHSYLWHIVLIALGIYAWYVRAKCRVQKLAFCGGFLIYLSACVIAEIINVIAFDNGCRPINMFYISPRYLMTQVYIKDLAPVIGNSACILLYIAVTVAGALIIELIGSMITRPTKDLGKE</sequence>
<feature type="transmembrane region" description="Helical" evidence="1">
    <location>
        <begin position="105"/>
        <end position="123"/>
    </location>
</feature>
<keyword evidence="1" id="KW-1133">Transmembrane helix</keyword>
<reference evidence="2" key="1">
    <citation type="submission" date="2013-08" db="EMBL/GenBank/DDBJ databases">
        <title>Comparison of modified E. coli strains.</title>
        <authorList>
            <person name="Juergensen J."/>
            <person name="Bonge A."/>
            <person name="Streit W.R."/>
        </authorList>
    </citation>
    <scope>NUCLEOTIDE SEQUENCE</scope>
</reference>
<proteinExistence type="predicted"/>
<organism evidence="2">
    <name type="scientific">uncultured bacterium fosmid pJB39A3</name>
    <dbReference type="NCBI Taxonomy" id="1478063"/>
    <lineage>
        <taxon>Bacteria</taxon>
        <taxon>environmental samples</taxon>
    </lineage>
</organism>
<dbReference type="EMBL" id="KF540235">
    <property type="protein sequence ID" value="AIF26519.1"/>
    <property type="molecule type" value="Genomic_DNA"/>
</dbReference>